<feature type="domain" description="Phospholipase D N-terminal" evidence="2">
    <location>
        <begin position="40"/>
        <end position="134"/>
    </location>
</feature>
<name>A0A7W9S2V3_9HYPH</name>
<dbReference type="Gene3D" id="3.60.21.70">
    <property type="entry name" value="PhoD-like phosphatase"/>
    <property type="match status" value="1"/>
</dbReference>
<evidence type="ECO:0000313" key="4">
    <source>
        <dbReference type="Proteomes" id="UP000533306"/>
    </source>
</evidence>
<comment type="caution">
    <text evidence="3">The sequence shown here is derived from an EMBL/GenBank/DDBJ whole genome shotgun (WGS) entry which is preliminary data.</text>
</comment>
<dbReference type="PANTHER" id="PTHR43606:SF2">
    <property type="entry name" value="ALKALINE PHOSPHATASE FAMILY PROTEIN (AFU_ORTHOLOGUE AFUA_5G03860)"/>
    <property type="match status" value="1"/>
</dbReference>
<proteinExistence type="predicted"/>
<dbReference type="Gene3D" id="2.60.40.380">
    <property type="entry name" value="Purple acid phosphatase-like, N-terminal"/>
    <property type="match status" value="1"/>
</dbReference>
<dbReference type="AlphaFoldDB" id="A0A7W9S2V3"/>
<keyword evidence="3" id="KW-0378">Hydrolase</keyword>
<dbReference type="PROSITE" id="PS51318">
    <property type="entry name" value="TAT"/>
    <property type="match status" value="1"/>
</dbReference>
<evidence type="ECO:0000259" key="1">
    <source>
        <dbReference type="Pfam" id="PF09423"/>
    </source>
</evidence>
<protein>
    <submittedName>
        <fullName evidence="3">Alkaline phosphatase D</fullName>
        <ecNumber evidence="3">3.1.3.1</ecNumber>
    </submittedName>
</protein>
<evidence type="ECO:0000313" key="3">
    <source>
        <dbReference type="EMBL" id="MBB6012935.1"/>
    </source>
</evidence>
<dbReference type="EMBL" id="JACHEU010000001">
    <property type="protein sequence ID" value="MBB6012935.1"/>
    <property type="molecule type" value="Genomic_DNA"/>
</dbReference>
<dbReference type="InterPro" id="IPR038607">
    <property type="entry name" value="PhoD-like_sf"/>
</dbReference>
<sequence length="510" mass="56828">MTILQRRQFIAGTAAALMAPAVFVNRTAAQTPAASLFPFSVASGDPTANSVVLWTKLARAADDLELLSRLPIDVEWIVAQDERLSKVVCSGTGSALPEYGHSVHVDVQGLRPDRWYWYAFRIGGEMSPIGRTRTLPAADALVSRFRFNVVSCQHWENGFFDAYDGMADDDSSLVLHLGDYIYEVGRGGVRTHETDKPLRTLDDYRRRHALYKTDAALRRAHERLPFMVTLDNHDALTEDSSDAGELAHRAAAYHAWYEFQPVRHAPALHAPTMPVLRGLDIGDLLRISIPDTRQFRDSESVCASGSDKDFAFGVFQKPCEAAEDPQRSMLGVAQENWLDARLSGSQAKWNAIASTVMMSTFDMDHEGELYRYLQSWDGYPAARQRILDRIEGSRVSNPVSIAGDIHSTLISEVTRRAGEEPGRSLMTEFVGTSISSLWPEPLARPMHDALPANPQVRYYESQKRGYMHFDVTPESLNVEMRAIDRTDQPGGTVHTDRTFVVENGQVGAKS</sequence>
<dbReference type="Proteomes" id="UP000533306">
    <property type="component" value="Unassembled WGS sequence"/>
</dbReference>
<gene>
    <name evidence="3" type="ORF">HNR59_002280</name>
</gene>
<dbReference type="EC" id="3.1.3.1" evidence="3"/>
<reference evidence="3 4" key="1">
    <citation type="submission" date="2020-08" db="EMBL/GenBank/DDBJ databases">
        <title>Genomic Encyclopedia of Type Strains, Phase IV (KMG-IV): sequencing the most valuable type-strain genomes for metagenomic binning, comparative biology and taxonomic classification.</title>
        <authorList>
            <person name="Goeker M."/>
        </authorList>
    </citation>
    <scope>NUCLEOTIDE SEQUENCE [LARGE SCALE GENOMIC DNA]</scope>
    <source>
        <strain evidence="3 4">DSM 11099</strain>
    </source>
</reference>
<dbReference type="InterPro" id="IPR052900">
    <property type="entry name" value="Phospholipid_Metab_Enz"/>
</dbReference>
<accession>A0A7W9S2V3</accession>
<dbReference type="InterPro" id="IPR032093">
    <property type="entry name" value="PhoD_N"/>
</dbReference>
<dbReference type="CDD" id="cd07389">
    <property type="entry name" value="MPP_PhoD"/>
    <property type="match status" value="1"/>
</dbReference>
<dbReference type="InterPro" id="IPR018946">
    <property type="entry name" value="PhoD-like_MPP"/>
</dbReference>
<dbReference type="Pfam" id="PF16655">
    <property type="entry name" value="PhoD_N"/>
    <property type="match status" value="1"/>
</dbReference>
<dbReference type="InterPro" id="IPR029052">
    <property type="entry name" value="Metallo-depent_PP-like"/>
</dbReference>
<organism evidence="3 4">
    <name type="scientific">Aquamicrobium lusatiense</name>
    <dbReference type="NCBI Taxonomy" id="89772"/>
    <lineage>
        <taxon>Bacteria</taxon>
        <taxon>Pseudomonadati</taxon>
        <taxon>Pseudomonadota</taxon>
        <taxon>Alphaproteobacteria</taxon>
        <taxon>Hyphomicrobiales</taxon>
        <taxon>Phyllobacteriaceae</taxon>
        <taxon>Aquamicrobium</taxon>
    </lineage>
</organism>
<dbReference type="GO" id="GO:0004035">
    <property type="term" value="F:alkaline phosphatase activity"/>
    <property type="evidence" value="ECO:0007669"/>
    <property type="project" value="UniProtKB-EC"/>
</dbReference>
<dbReference type="InterPro" id="IPR006311">
    <property type="entry name" value="TAT_signal"/>
</dbReference>
<evidence type="ECO:0000259" key="2">
    <source>
        <dbReference type="Pfam" id="PF16655"/>
    </source>
</evidence>
<dbReference type="PANTHER" id="PTHR43606">
    <property type="entry name" value="PHOSPHATASE, PUTATIVE (AFU_ORTHOLOGUE AFUA_6G08710)-RELATED"/>
    <property type="match status" value="1"/>
</dbReference>
<dbReference type="SUPFAM" id="SSF56300">
    <property type="entry name" value="Metallo-dependent phosphatases"/>
    <property type="match status" value="1"/>
</dbReference>
<feature type="domain" description="PhoD-like phosphatase metallophosphatase" evidence="1">
    <location>
        <begin position="147"/>
        <end position="479"/>
    </location>
</feature>
<dbReference type="Pfam" id="PF09423">
    <property type="entry name" value="PhoD"/>
    <property type="match status" value="1"/>
</dbReference>
<keyword evidence="4" id="KW-1185">Reference proteome</keyword>
<dbReference type="RefSeq" id="WP_183830062.1">
    <property type="nucleotide sequence ID" value="NZ_JACHEU010000001.1"/>
</dbReference>